<evidence type="ECO:0000256" key="1">
    <source>
        <dbReference type="ARBA" id="ARBA00008779"/>
    </source>
</evidence>
<evidence type="ECO:0000259" key="3">
    <source>
        <dbReference type="Pfam" id="PF00884"/>
    </source>
</evidence>
<dbReference type="PROSITE" id="PS00523">
    <property type="entry name" value="SULFATASE_1"/>
    <property type="match status" value="1"/>
</dbReference>
<evidence type="ECO:0000313" key="4">
    <source>
        <dbReference type="EMBL" id="MDT0677901.1"/>
    </source>
</evidence>
<protein>
    <submittedName>
        <fullName evidence="4">Sulfatase-like hydrolase/transferase</fullName>
    </submittedName>
</protein>
<dbReference type="SUPFAM" id="SSF53649">
    <property type="entry name" value="Alkaline phosphatase-like"/>
    <property type="match status" value="1"/>
</dbReference>
<feature type="domain" description="Sulfatase N-terminal" evidence="3">
    <location>
        <begin position="41"/>
        <end position="409"/>
    </location>
</feature>
<dbReference type="PROSITE" id="PS00149">
    <property type="entry name" value="SULFATASE_2"/>
    <property type="match status" value="1"/>
</dbReference>
<reference evidence="4 5" key="1">
    <citation type="submission" date="2023-09" db="EMBL/GenBank/DDBJ databases">
        <authorList>
            <person name="Rey-Velasco X."/>
        </authorList>
    </citation>
    <scope>NUCLEOTIDE SEQUENCE [LARGE SCALE GENOMIC DNA]</scope>
    <source>
        <strain evidence="4 5">F117</strain>
    </source>
</reference>
<name>A0ABU3D8Y1_9FLAO</name>
<comment type="similarity">
    <text evidence="1">Belongs to the sulfatase family.</text>
</comment>
<evidence type="ECO:0000256" key="2">
    <source>
        <dbReference type="ARBA" id="ARBA00022801"/>
    </source>
</evidence>
<dbReference type="EMBL" id="JAVRHK010000013">
    <property type="protein sequence ID" value="MDT0677901.1"/>
    <property type="molecule type" value="Genomic_DNA"/>
</dbReference>
<dbReference type="Proteomes" id="UP001262582">
    <property type="component" value="Unassembled WGS sequence"/>
</dbReference>
<dbReference type="PANTHER" id="PTHR43751:SF3">
    <property type="entry name" value="SULFATASE N-TERMINAL DOMAIN-CONTAINING PROTEIN"/>
    <property type="match status" value="1"/>
</dbReference>
<dbReference type="CDD" id="cd16143">
    <property type="entry name" value="ARS_like"/>
    <property type="match status" value="1"/>
</dbReference>
<dbReference type="Gene3D" id="3.30.1120.10">
    <property type="match status" value="1"/>
</dbReference>
<keyword evidence="5" id="KW-1185">Reference proteome</keyword>
<dbReference type="RefSeq" id="WP_311504243.1">
    <property type="nucleotide sequence ID" value="NZ_JAVRHK010000013.1"/>
</dbReference>
<gene>
    <name evidence="4" type="ORF">RM539_15045</name>
</gene>
<comment type="caution">
    <text evidence="4">The sequence shown here is derived from an EMBL/GenBank/DDBJ whole genome shotgun (WGS) entry which is preliminary data.</text>
</comment>
<proteinExistence type="inferred from homology"/>
<evidence type="ECO:0000313" key="5">
    <source>
        <dbReference type="Proteomes" id="UP001262582"/>
    </source>
</evidence>
<dbReference type="Gene3D" id="3.40.720.10">
    <property type="entry name" value="Alkaline Phosphatase, subunit A"/>
    <property type="match status" value="1"/>
</dbReference>
<dbReference type="PROSITE" id="PS51257">
    <property type="entry name" value="PROKAR_LIPOPROTEIN"/>
    <property type="match status" value="1"/>
</dbReference>
<keyword evidence="2" id="KW-0378">Hydrolase</keyword>
<dbReference type="InterPro" id="IPR052701">
    <property type="entry name" value="GAG_Ulvan_Degrading_Sulfatases"/>
</dbReference>
<dbReference type="Pfam" id="PF00884">
    <property type="entry name" value="Sulfatase"/>
    <property type="match status" value="1"/>
</dbReference>
<dbReference type="InterPro" id="IPR000917">
    <property type="entry name" value="Sulfatase_N"/>
</dbReference>
<organism evidence="4 5">
    <name type="scientific">Autumnicola musiva</name>
    <dbReference type="NCBI Taxonomy" id="3075589"/>
    <lineage>
        <taxon>Bacteria</taxon>
        <taxon>Pseudomonadati</taxon>
        <taxon>Bacteroidota</taxon>
        <taxon>Flavobacteriia</taxon>
        <taxon>Flavobacteriales</taxon>
        <taxon>Flavobacteriaceae</taxon>
        <taxon>Autumnicola</taxon>
    </lineage>
</organism>
<dbReference type="InterPro" id="IPR024607">
    <property type="entry name" value="Sulfatase_CS"/>
</dbReference>
<accession>A0ABU3D8Y1</accession>
<dbReference type="InterPro" id="IPR017850">
    <property type="entry name" value="Alkaline_phosphatase_core_sf"/>
</dbReference>
<dbReference type="PANTHER" id="PTHR43751">
    <property type="entry name" value="SULFATASE"/>
    <property type="match status" value="1"/>
</dbReference>
<sequence length="518" mass="57584">MKNSHLLWIFIAMIAISCRNDSSTKPENSDKQDSLQKPNKPNIVLLYVDDLGYADLSSYGAKGVETPHTDSLARNGVMFTDAHSSAATCTPSRYSLLTGNYAFRNNAAILPGDAPLLIDTSMVTLPKMLQNAGYTTGVVGKWHLGLGYGKVNWNEPVTPGPAEVGFDYSFLLPATGDRVPTVFLEDDKVLNLSKDDPIKVSYEEKVGDRPLGTEKPELLKMKADLQHSQTIVNGISRIGYMSGGESAEWIDEEFPFIFTEKASNFITRNKANPFFLYFSFHDIHVPRAPNERFQGKSDMGRRGDAIVQMDYVVGEIKKILEKEGLAENTMIIFTSDNGPVLDDGYDDKAVELVGEHDPAGPFRGGKYSIYEGGTRVPMIVYWPGTVEPRKSAAMMNQLDFYASLAELVGQDMGGQIIDSENHLDALLGRTEKGREVMLEEAFTLALRDGDWKYIQPFTDGSIPDWMANKDIEAGLKSAPQLYDLSRDKAEQHNLAHENPEMVKKYEQMIKDIKNHSAN</sequence>